<dbReference type="Proteomes" id="UP001143364">
    <property type="component" value="Unassembled WGS sequence"/>
</dbReference>
<name>A0A9W6JFV4_9HYPH</name>
<dbReference type="EMBL" id="BSFK01000010">
    <property type="protein sequence ID" value="GLK76816.1"/>
    <property type="molecule type" value="Genomic_DNA"/>
</dbReference>
<dbReference type="InterPro" id="IPR029063">
    <property type="entry name" value="SAM-dependent_MTases_sf"/>
</dbReference>
<dbReference type="Gene3D" id="2.60.120.620">
    <property type="entry name" value="q2cbj1_9rhob like domain"/>
    <property type="match status" value="1"/>
</dbReference>
<dbReference type="Pfam" id="PF05721">
    <property type="entry name" value="PhyH"/>
    <property type="match status" value="1"/>
</dbReference>
<accession>A0A9W6JFV4</accession>
<evidence type="ECO:0000313" key="2">
    <source>
        <dbReference type="Proteomes" id="UP001143364"/>
    </source>
</evidence>
<protein>
    <recommendedName>
        <fullName evidence="3">Methyltransferase domain-containing protein</fullName>
    </recommendedName>
</protein>
<reference evidence="1" key="2">
    <citation type="submission" date="2023-01" db="EMBL/GenBank/DDBJ databases">
        <authorList>
            <person name="Sun Q."/>
            <person name="Evtushenko L."/>
        </authorList>
    </citation>
    <scope>NUCLEOTIDE SEQUENCE</scope>
    <source>
        <strain evidence="1">VKM B-2555</strain>
    </source>
</reference>
<gene>
    <name evidence="1" type="ORF">GCM10008171_20700</name>
</gene>
<dbReference type="SUPFAM" id="SSF53335">
    <property type="entry name" value="S-adenosyl-L-methionine-dependent methyltransferases"/>
    <property type="match status" value="1"/>
</dbReference>
<organism evidence="1 2">
    <name type="scientific">Methylopila jiangsuensis</name>
    <dbReference type="NCBI Taxonomy" id="586230"/>
    <lineage>
        <taxon>Bacteria</taxon>
        <taxon>Pseudomonadati</taxon>
        <taxon>Pseudomonadota</taxon>
        <taxon>Alphaproteobacteria</taxon>
        <taxon>Hyphomicrobiales</taxon>
        <taxon>Methylopilaceae</taxon>
        <taxon>Methylopila</taxon>
    </lineage>
</organism>
<dbReference type="Gene3D" id="3.40.50.150">
    <property type="entry name" value="Vaccinia Virus protein VP39"/>
    <property type="match status" value="1"/>
</dbReference>
<dbReference type="SUPFAM" id="SSF51197">
    <property type="entry name" value="Clavaminate synthase-like"/>
    <property type="match status" value="1"/>
</dbReference>
<dbReference type="Pfam" id="PF13489">
    <property type="entry name" value="Methyltransf_23"/>
    <property type="match status" value="1"/>
</dbReference>
<dbReference type="RefSeq" id="WP_271204677.1">
    <property type="nucleotide sequence ID" value="NZ_BSFK01000010.1"/>
</dbReference>
<reference evidence="1" key="1">
    <citation type="journal article" date="2014" name="Int. J. Syst. Evol. Microbiol.">
        <title>Complete genome sequence of Corynebacterium casei LMG S-19264T (=DSM 44701T), isolated from a smear-ripened cheese.</title>
        <authorList>
            <consortium name="US DOE Joint Genome Institute (JGI-PGF)"/>
            <person name="Walter F."/>
            <person name="Albersmeier A."/>
            <person name="Kalinowski J."/>
            <person name="Ruckert C."/>
        </authorList>
    </citation>
    <scope>NUCLEOTIDE SEQUENCE</scope>
    <source>
        <strain evidence="1">VKM B-2555</strain>
    </source>
</reference>
<evidence type="ECO:0000313" key="1">
    <source>
        <dbReference type="EMBL" id="GLK76816.1"/>
    </source>
</evidence>
<proteinExistence type="predicted"/>
<dbReference type="CDD" id="cd02440">
    <property type="entry name" value="AdoMet_MTases"/>
    <property type="match status" value="1"/>
</dbReference>
<dbReference type="InterPro" id="IPR008775">
    <property type="entry name" value="Phytyl_CoA_dOase-like"/>
</dbReference>
<sequence length="605" mass="66956">MSRSTLSAVDPASAAAPDQHAHFRANGFSLRRGLLDAEEVRALSARLREAYLGEQLKFLRNDVANNVPEVTPYIWDPRVVEFVEASIGGPPKFLQASDFQINHNVFGWHRDSPSRKFGGVDWQEFDGPYACVKCILYLDTTDFGLGVVPGSHLHPIPVEDVHNYKGETVTLDEGEAPDFGYGLDDWRPVNVVVQPGDALLFDQRLYHRGWPTARRSAEERRLLSRAGQYKYSGGKITLALCYGLENFHSHRYYSAFRFHRVDLKFQDLKPDIVQKLDEHDLLLSSMGRNLFEDDEAASQDLYSSLKMALAVEKLPEAEDVVFETPPATRSDSRIKGESLTRPFIKFQRQTCPACGSAEPPLASNYPSGNQEFFANLTVLGCAGCGFAFVPNRVLGLSRFRRRAAPDGALNDPAAIARFRPDHPFAAAWPEATAALDGRTVLDIAGGYGAALAEFAGARRIAVEFDPEIAAVARAGGVETVSRLSQVEPASVDIVIADRWLESLPPKEILEELKEALPKLKPDGALLLKVSNASLLRLNTKRARHAPNLSFFSARSLKAMVKKAGYRTVDVRDAGANFKLHRTPLYVPSKGRDDVRGEWLMALARV</sequence>
<dbReference type="GO" id="GO:0016706">
    <property type="term" value="F:2-oxoglutarate-dependent dioxygenase activity"/>
    <property type="evidence" value="ECO:0007669"/>
    <property type="project" value="UniProtKB-ARBA"/>
</dbReference>
<comment type="caution">
    <text evidence="1">The sequence shown here is derived from an EMBL/GenBank/DDBJ whole genome shotgun (WGS) entry which is preliminary data.</text>
</comment>
<dbReference type="AlphaFoldDB" id="A0A9W6JFV4"/>
<evidence type="ECO:0008006" key="3">
    <source>
        <dbReference type="Google" id="ProtNLM"/>
    </source>
</evidence>
<keyword evidence="2" id="KW-1185">Reference proteome</keyword>